<dbReference type="PROSITE" id="PS50089">
    <property type="entry name" value="ZF_RING_2"/>
    <property type="match status" value="2"/>
</dbReference>
<dbReference type="InterPro" id="IPR013083">
    <property type="entry name" value="Znf_RING/FYVE/PHD"/>
</dbReference>
<comment type="caution">
    <text evidence="4">The sequence shown here is derived from an EMBL/GenBank/DDBJ whole genome shotgun (WGS) entry which is preliminary data.</text>
</comment>
<dbReference type="Gene3D" id="3.30.40.10">
    <property type="entry name" value="Zinc/RING finger domain, C3HC4 (zinc finger)"/>
    <property type="match status" value="1"/>
</dbReference>
<organism evidence="4 5">
    <name type="scientific">Rhizophagus clarus</name>
    <dbReference type="NCBI Taxonomy" id="94130"/>
    <lineage>
        <taxon>Eukaryota</taxon>
        <taxon>Fungi</taxon>
        <taxon>Fungi incertae sedis</taxon>
        <taxon>Mucoromycota</taxon>
        <taxon>Glomeromycotina</taxon>
        <taxon>Glomeromycetes</taxon>
        <taxon>Glomerales</taxon>
        <taxon>Glomeraceae</taxon>
        <taxon>Rhizophagus</taxon>
    </lineage>
</organism>
<feature type="domain" description="RING-type" evidence="3">
    <location>
        <begin position="52"/>
        <end position="94"/>
    </location>
</feature>
<dbReference type="AlphaFoldDB" id="A0A8H3KSF0"/>
<dbReference type="SMART" id="SM00184">
    <property type="entry name" value="RING"/>
    <property type="match status" value="2"/>
</dbReference>
<sequence length="349" mass="38889">MTGTESTKDSSYQIPERPHPSLTNYRNFAYSILKYLEDDMVGDKEISELESCSECTMNILSLPIKALTILSCGHIFHRSCIEKQLLHTKPSTCPSPDCGKNVDIIVDPSFIRRGSQSSQSSGISAISNVISEKFVLNSPAIPEDLMEGIEDSAIPRNQLLCAKCFEEITADFPKDTVFLSCKYAVHYDCIGNPHKKCPTCSGEDLVMFPVEQASRTTQKKRSNDSTEKSSSKKAKKNSGKIMLEKLIEELISETSQDPEIAKEGILPLGSGSGTFFDLYNVIDIMEGQEEVTKRAVIKSYFNFGKALNDQFSHYLKTNPKRTAQALVNQEVRKQLSDSVSDDLLQKKKE</sequence>
<evidence type="ECO:0000259" key="3">
    <source>
        <dbReference type="PROSITE" id="PS50089"/>
    </source>
</evidence>
<protein>
    <recommendedName>
        <fullName evidence="3">RING-type domain-containing protein</fullName>
    </recommendedName>
</protein>
<dbReference type="OrthoDB" id="2304422at2759"/>
<proteinExistence type="predicted"/>
<keyword evidence="1" id="KW-0479">Metal-binding</keyword>
<gene>
    <name evidence="4" type="ORF">RCL2_000013200</name>
</gene>
<keyword evidence="1" id="KW-0862">Zinc</keyword>
<evidence type="ECO:0000256" key="1">
    <source>
        <dbReference type="PROSITE-ProRule" id="PRU00175"/>
    </source>
</evidence>
<reference evidence="4" key="1">
    <citation type="submission" date="2019-10" db="EMBL/GenBank/DDBJ databases">
        <title>Conservation and host-specific expression of non-tandemly repeated heterogenous ribosome RNA gene in arbuscular mycorrhizal fungi.</title>
        <authorList>
            <person name="Maeda T."/>
            <person name="Kobayashi Y."/>
            <person name="Nakagawa T."/>
            <person name="Ezawa T."/>
            <person name="Yamaguchi K."/>
            <person name="Bino T."/>
            <person name="Nishimoto Y."/>
            <person name="Shigenobu S."/>
            <person name="Kawaguchi M."/>
        </authorList>
    </citation>
    <scope>NUCLEOTIDE SEQUENCE</scope>
    <source>
        <strain evidence="4">HR1</strain>
    </source>
</reference>
<evidence type="ECO:0000313" key="5">
    <source>
        <dbReference type="Proteomes" id="UP000615446"/>
    </source>
</evidence>
<feature type="domain" description="RING-type" evidence="3">
    <location>
        <begin position="161"/>
        <end position="201"/>
    </location>
</feature>
<dbReference type="SUPFAM" id="SSF57850">
    <property type="entry name" value="RING/U-box"/>
    <property type="match status" value="2"/>
</dbReference>
<dbReference type="Proteomes" id="UP000615446">
    <property type="component" value="Unassembled WGS sequence"/>
</dbReference>
<keyword evidence="1" id="KW-0863">Zinc-finger</keyword>
<evidence type="ECO:0000313" key="4">
    <source>
        <dbReference type="EMBL" id="GES72572.1"/>
    </source>
</evidence>
<feature type="region of interest" description="Disordered" evidence="2">
    <location>
        <begin position="213"/>
        <end position="237"/>
    </location>
</feature>
<accession>A0A8H3KSF0</accession>
<dbReference type="GO" id="GO:0008270">
    <property type="term" value="F:zinc ion binding"/>
    <property type="evidence" value="ECO:0007669"/>
    <property type="project" value="UniProtKB-KW"/>
</dbReference>
<feature type="compositionally biased region" description="Basic and acidic residues" evidence="2">
    <location>
        <begin position="221"/>
        <end position="230"/>
    </location>
</feature>
<dbReference type="EMBL" id="BLAL01000003">
    <property type="protein sequence ID" value="GES72572.1"/>
    <property type="molecule type" value="Genomic_DNA"/>
</dbReference>
<evidence type="ECO:0000256" key="2">
    <source>
        <dbReference type="SAM" id="MobiDB-lite"/>
    </source>
</evidence>
<dbReference type="InterPro" id="IPR001841">
    <property type="entry name" value="Znf_RING"/>
</dbReference>
<name>A0A8H3KSF0_9GLOM</name>